<feature type="region of interest" description="Disordered" evidence="1">
    <location>
        <begin position="43"/>
        <end position="124"/>
    </location>
</feature>
<proteinExistence type="predicted"/>
<evidence type="ECO:0000256" key="1">
    <source>
        <dbReference type="SAM" id="MobiDB-lite"/>
    </source>
</evidence>
<feature type="region of interest" description="Disordered" evidence="1">
    <location>
        <begin position="1"/>
        <end position="27"/>
    </location>
</feature>
<organism evidence="2 3">
    <name type="scientific">Somion occarium</name>
    <dbReference type="NCBI Taxonomy" id="3059160"/>
    <lineage>
        <taxon>Eukaryota</taxon>
        <taxon>Fungi</taxon>
        <taxon>Dikarya</taxon>
        <taxon>Basidiomycota</taxon>
        <taxon>Agaricomycotina</taxon>
        <taxon>Agaricomycetes</taxon>
        <taxon>Polyporales</taxon>
        <taxon>Cerrenaceae</taxon>
        <taxon>Somion</taxon>
    </lineage>
</organism>
<dbReference type="Proteomes" id="UP001497453">
    <property type="component" value="Chromosome 3"/>
</dbReference>
<dbReference type="EMBL" id="OZ037946">
    <property type="protein sequence ID" value="CAL1703130.1"/>
    <property type="molecule type" value="Genomic_DNA"/>
</dbReference>
<feature type="compositionally biased region" description="Basic residues" evidence="1">
    <location>
        <begin position="99"/>
        <end position="110"/>
    </location>
</feature>
<evidence type="ECO:0000313" key="3">
    <source>
        <dbReference type="Proteomes" id="UP001497453"/>
    </source>
</evidence>
<protein>
    <submittedName>
        <fullName evidence="2">Uncharacterized protein</fullName>
    </submittedName>
</protein>
<accession>A0ABP1D5F7</accession>
<feature type="compositionally biased region" description="Low complexity" evidence="1">
    <location>
        <begin position="1"/>
        <end position="16"/>
    </location>
</feature>
<name>A0ABP1D5F7_9APHY</name>
<keyword evidence="3" id="KW-1185">Reference proteome</keyword>
<evidence type="ECO:0000313" key="2">
    <source>
        <dbReference type="EMBL" id="CAL1703130.1"/>
    </source>
</evidence>
<reference evidence="3" key="1">
    <citation type="submission" date="2024-04" db="EMBL/GenBank/DDBJ databases">
        <authorList>
            <person name="Shaw F."/>
            <person name="Minotto A."/>
        </authorList>
    </citation>
    <scope>NUCLEOTIDE SEQUENCE [LARGE SCALE GENOMIC DNA]</scope>
</reference>
<sequence length="138" mass="15007">MAKATQSTTETTSKETPNLRKGKKQKVFVERKDAALALATSIAEAQEEKSKDKAARHHQHELAQTSGASGRKHGSVSSKDRLKQAKAAILAEKSQAKKEKAKQKQAKLRTKPGEGVSSSIEKGIAKLQERSRKSVSFV</sequence>
<gene>
    <name evidence="2" type="ORF">GFSPODELE1_LOCUS4410</name>
</gene>